<sequence>MRRVYVRHILTVSVAVAIGLIALVLFQRIGIISKFPDNGEQPSLASKVTDNGEQPSLASKVADNGEQPSLASKVTDNGEQPSLASKVTDNGERLRIVKDRFKLTWDAYRTNAMGKDEINPLTGWAKDHVWGGWGVTLIDSLDTLWLMGMKDEFKEASQAIARVDFTRGDVTTSFFEVTIRNLGGLISAYDLSGEKHLLEKARELADVLLKAFDSPSGYPYMLFNFHSQTPVKQSSSSLADVGSCQLEFARLSQLTGDDKYRKTAFEVYHKLNEAKYEDGMYYTGVDVSTGTFSSSTFSFGASGDSFFEYLIKLNVLLPNNDTDAKLFLKMFSDSIENLKKLLVNPCHGNHLCLGMIRYGRFEASTEHLNFFVPGMLLLAEKYLPNSNLAKLGLELLDTFATIPSLTSTGLAPETIAFSATAPMQVTNPYNFLRPELIESLFYAYYYTRDNNYRDHAWALFSAFDQYSKASYGYAEYRDVTNPSKGANQVGNMPSYFMAETFKYFLLIFQDNPLSLDEWVFNTEAHPFKVTK</sequence>
<gene>
    <name evidence="1" type="ORF">DSO57_1004250</name>
</gene>
<keyword evidence="2" id="KW-1185">Reference proteome</keyword>
<reference evidence="1" key="1">
    <citation type="submission" date="2022-04" db="EMBL/GenBank/DDBJ databases">
        <title>Genome of the entomopathogenic fungus Entomophthora muscae.</title>
        <authorList>
            <person name="Elya C."/>
            <person name="Lovett B.R."/>
            <person name="Lee E."/>
            <person name="Macias A.M."/>
            <person name="Hajek A.E."/>
            <person name="De Bivort B.L."/>
            <person name="Kasson M.T."/>
            <person name="De Fine Licht H.H."/>
            <person name="Stajich J.E."/>
        </authorList>
    </citation>
    <scope>NUCLEOTIDE SEQUENCE</scope>
    <source>
        <strain evidence="1">Berkeley</strain>
    </source>
</reference>
<evidence type="ECO:0000313" key="1">
    <source>
        <dbReference type="EMBL" id="KAJ9059270.1"/>
    </source>
</evidence>
<protein>
    <submittedName>
        <fullName evidence="1">Uncharacterized protein</fullName>
    </submittedName>
</protein>
<dbReference type="Proteomes" id="UP001165960">
    <property type="component" value="Unassembled WGS sequence"/>
</dbReference>
<proteinExistence type="predicted"/>
<name>A0ACC2SAB5_9FUNG</name>
<dbReference type="EMBL" id="QTSX02005690">
    <property type="protein sequence ID" value="KAJ9059270.1"/>
    <property type="molecule type" value="Genomic_DNA"/>
</dbReference>
<evidence type="ECO:0000313" key="2">
    <source>
        <dbReference type="Proteomes" id="UP001165960"/>
    </source>
</evidence>
<comment type="caution">
    <text evidence="1">The sequence shown here is derived from an EMBL/GenBank/DDBJ whole genome shotgun (WGS) entry which is preliminary data.</text>
</comment>
<organism evidence="1 2">
    <name type="scientific">Entomophthora muscae</name>
    <dbReference type="NCBI Taxonomy" id="34485"/>
    <lineage>
        <taxon>Eukaryota</taxon>
        <taxon>Fungi</taxon>
        <taxon>Fungi incertae sedis</taxon>
        <taxon>Zoopagomycota</taxon>
        <taxon>Entomophthoromycotina</taxon>
        <taxon>Entomophthoromycetes</taxon>
        <taxon>Entomophthorales</taxon>
        <taxon>Entomophthoraceae</taxon>
        <taxon>Entomophthora</taxon>
    </lineage>
</organism>
<accession>A0ACC2SAB5</accession>